<dbReference type="Pfam" id="PF13412">
    <property type="entry name" value="HTH_24"/>
    <property type="match status" value="1"/>
</dbReference>
<dbReference type="EMBL" id="JAUOZS010000002">
    <property type="protein sequence ID" value="MDT8904064.1"/>
    <property type="molecule type" value="Genomic_DNA"/>
</dbReference>
<dbReference type="SUPFAM" id="SSF46785">
    <property type="entry name" value="Winged helix' DNA-binding domain"/>
    <property type="match status" value="1"/>
</dbReference>
<evidence type="ECO:0000313" key="5">
    <source>
        <dbReference type="Proteomes" id="UP001254848"/>
    </source>
</evidence>
<keyword evidence="3" id="KW-0859">Xylose metabolism</keyword>
<dbReference type="InterPro" id="IPR000600">
    <property type="entry name" value="ROK"/>
</dbReference>
<dbReference type="Gene3D" id="3.30.420.40">
    <property type="match status" value="2"/>
</dbReference>
<accession>A0ABU3P4W5</accession>
<keyword evidence="5" id="KW-1185">Reference proteome</keyword>
<dbReference type="PANTHER" id="PTHR18964">
    <property type="entry name" value="ROK (REPRESSOR, ORF, KINASE) FAMILY"/>
    <property type="match status" value="1"/>
</dbReference>
<dbReference type="InterPro" id="IPR043129">
    <property type="entry name" value="ATPase_NBD"/>
</dbReference>
<proteinExistence type="inferred from homology"/>
<reference evidence="4 5" key="1">
    <citation type="submission" date="2023-07" db="EMBL/GenBank/DDBJ databases">
        <title>The novel representative of Negativicutes class, Anaeroselena agilis gen. nov. sp. nov.</title>
        <authorList>
            <person name="Prokofeva M.I."/>
            <person name="Elcheninov A.G."/>
            <person name="Klyukina A."/>
            <person name="Kublanov I.V."/>
            <person name="Frolov E.N."/>
            <person name="Podosokorskaya O.A."/>
        </authorList>
    </citation>
    <scope>NUCLEOTIDE SEQUENCE [LARGE SCALE GENOMIC DNA]</scope>
    <source>
        <strain evidence="4 5">4137-cl</strain>
    </source>
</reference>
<dbReference type="PANTHER" id="PTHR18964:SF149">
    <property type="entry name" value="BIFUNCTIONAL UDP-N-ACETYLGLUCOSAMINE 2-EPIMERASE_N-ACETYLMANNOSAMINE KINASE"/>
    <property type="match status" value="1"/>
</dbReference>
<evidence type="ECO:0000256" key="3">
    <source>
        <dbReference type="ARBA" id="ARBA00022629"/>
    </source>
</evidence>
<evidence type="ECO:0000256" key="1">
    <source>
        <dbReference type="ARBA" id="ARBA00002486"/>
    </source>
</evidence>
<comment type="function">
    <text evidence="1">Transcriptional repressor of xylose-utilizing enzymes.</text>
</comment>
<dbReference type="Pfam" id="PF00480">
    <property type="entry name" value="ROK"/>
    <property type="match status" value="1"/>
</dbReference>
<dbReference type="CDD" id="cd24076">
    <property type="entry name" value="ASKHA_ATPase_ROK_BsXylR-like"/>
    <property type="match status" value="1"/>
</dbReference>
<protein>
    <submittedName>
        <fullName evidence="4">ROK family transcriptional regulator</fullName>
    </submittedName>
</protein>
<gene>
    <name evidence="4" type="ORF">Q4T40_22750</name>
</gene>
<evidence type="ECO:0000313" key="4">
    <source>
        <dbReference type="EMBL" id="MDT8904064.1"/>
    </source>
</evidence>
<comment type="caution">
    <text evidence="4">The sequence shown here is derived from an EMBL/GenBank/DDBJ whole genome shotgun (WGS) entry which is preliminary data.</text>
</comment>
<evidence type="ECO:0000256" key="2">
    <source>
        <dbReference type="ARBA" id="ARBA00006479"/>
    </source>
</evidence>
<dbReference type="InterPro" id="IPR036390">
    <property type="entry name" value="WH_DNA-bd_sf"/>
</dbReference>
<dbReference type="SUPFAM" id="SSF53067">
    <property type="entry name" value="Actin-like ATPase domain"/>
    <property type="match status" value="1"/>
</dbReference>
<organism evidence="4 5">
    <name type="scientific">Anaeroselena agilis</name>
    <dbReference type="NCBI Taxonomy" id="3063788"/>
    <lineage>
        <taxon>Bacteria</taxon>
        <taxon>Bacillati</taxon>
        <taxon>Bacillota</taxon>
        <taxon>Negativicutes</taxon>
        <taxon>Acetonemataceae</taxon>
        <taxon>Anaeroselena</taxon>
    </lineage>
</organism>
<name>A0ABU3P4W5_9FIRM</name>
<comment type="similarity">
    <text evidence="2">Belongs to the ROK (NagC/XylR) family.</text>
</comment>
<dbReference type="Proteomes" id="UP001254848">
    <property type="component" value="Unassembled WGS sequence"/>
</dbReference>
<dbReference type="RefSeq" id="WP_413782625.1">
    <property type="nucleotide sequence ID" value="NZ_JAUOZS010000002.1"/>
</dbReference>
<keyword evidence="3" id="KW-0119">Carbohydrate metabolism</keyword>
<dbReference type="InterPro" id="IPR036388">
    <property type="entry name" value="WH-like_DNA-bd_sf"/>
</dbReference>
<dbReference type="Gene3D" id="1.10.10.10">
    <property type="entry name" value="Winged helix-like DNA-binding domain superfamily/Winged helix DNA-binding domain"/>
    <property type="match status" value="1"/>
</dbReference>
<sequence length="413" mass="44417">MQNFAVNSKWIKKLNRMNVLNILKRQGSVSRQELAVITGLTGPAITGIVKELLAMGFVKETGLGRSQGGRKPMQLEINPEAGYVFGVEVTRHEVSMGMANLTDDPVLLQRRAVDMSAPRPGIDNFIKMITSAARMVERKGQLLALGVAFPGLLDAATGTVKRSVNLGPDWNGYPIQTALEERLGIKVFVENNSNAAALAERWFGDCADCRDLVYVNWGEGVSAGVLTDERILQGHRGFAGEIGHIVIQEGGALCNCGNRGCLETLCGIPALERRVASELPFIPADDPVRKLAAAGRVSIEDFIDCAAAEGSYCADLMRQVARYVGYAVADVVNILNPEVVFLGGRMARAAALCRDVIEETVRSHAFPEVAAATELRISSLDGRAGFAGACALALRETMESAESDLLKRAGRMD</sequence>